<name>A6IEI6_RAT</name>
<organism evidence="1 2">
    <name type="scientific">Rattus norvegicus</name>
    <name type="common">Rat</name>
    <dbReference type="NCBI Taxonomy" id="10116"/>
    <lineage>
        <taxon>Eukaryota</taxon>
        <taxon>Metazoa</taxon>
        <taxon>Chordata</taxon>
        <taxon>Craniata</taxon>
        <taxon>Vertebrata</taxon>
        <taxon>Euteleostomi</taxon>
        <taxon>Mammalia</taxon>
        <taxon>Eutheria</taxon>
        <taxon>Euarchontoglires</taxon>
        <taxon>Glires</taxon>
        <taxon>Rodentia</taxon>
        <taxon>Myomorpha</taxon>
        <taxon>Muroidea</taxon>
        <taxon>Muridae</taxon>
        <taxon>Murinae</taxon>
        <taxon>Rattus</taxon>
    </lineage>
</organism>
<proteinExistence type="predicted"/>
<evidence type="ECO:0000313" key="1">
    <source>
        <dbReference type="EMBL" id="EDM15275.1"/>
    </source>
</evidence>
<protein>
    <submittedName>
        <fullName evidence="1">RCG27842, isoform CRA_d</fullName>
    </submittedName>
</protein>
<accession>A6IEI6</accession>
<reference evidence="2" key="1">
    <citation type="submission" date="2005-09" db="EMBL/GenBank/DDBJ databases">
        <authorList>
            <person name="Mural R.J."/>
            <person name="Li P.W."/>
            <person name="Adams M.D."/>
            <person name="Amanatides P.G."/>
            <person name="Baden-Tillson H."/>
            <person name="Barnstead M."/>
            <person name="Chin S.H."/>
            <person name="Dew I."/>
            <person name="Evans C.A."/>
            <person name="Ferriera S."/>
            <person name="Flanigan M."/>
            <person name="Fosler C."/>
            <person name="Glodek A."/>
            <person name="Gu Z."/>
            <person name="Holt R.A."/>
            <person name="Jennings D."/>
            <person name="Kraft C.L."/>
            <person name="Lu F."/>
            <person name="Nguyen T."/>
            <person name="Nusskern D.R."/>
            <person name="Pfannkoch C.M."/>
            <person name="Sitter C."/>
            <person name="Sutton G.G."/>
            <person name="Venter J.C."/>
            <person name="Wang Z."/>
            <person name="Woodage T."/>
            <person name="Zheng X.H."/>
            <person name="Zhong F."/>
        </authorList>
    </citation>
    <scope>NUCLEOTIDE SEQUENCE [LARGE SCALE GENOMIC DNA]</scope>
    <source>
        <strain>BN</strain>
        <strain evidence="2">Sprague-Dawley</strain>
    </source>
</reference>
<gene>
    <name evidence="1" type="ORF">rCG_27842</name>
</gene>
<evidence type="ECO:0000313" key="2">
    <source>
        <dbReference type="Proteomes" id="UP000234681"/>
    </source>
</evidence>
<sequence length="72" mass="8480">MYACLEEQRQDTGMWTFSIRWFCPTVSAHTHPRLWPKVGFSFLEDERCDDLGKNVRLHTFLPTYLTDAAKIT</sequence>
<dbReference type="EMBL" id="CH473959">
    <property type="protein sequence ID" value="EDM15275.1"/>
    <property type="molecule type" value="Genomic_DNA"/>
</dbReference>
<dbReference type="Proteomes" id="UP000234681">
    <property type="component" value="Chromosome 4"/>
</dbReference>
<dbReference type="AlphaFoldDB" id="A6IEI6"/>